<evidence type="ECO:0000313" key="4">
    <source>
        <dbReference type="Proteomes" id="UP000532273"/>
    </source>
</evidence>
<proteinExistence type="predicted"/>
<evidence type="ECO:0000313" key="5">
    <source>
        <dbReference type="Proteomes" id="UP000642938"/>
    </source>
</evidence>
<keyword evidence="1" id="KW-1133">Transmembrane helix</keyword>
<reference evidence="2" key="1">
    <citation type="journal article" date="2014" name="Int. J. Syst. Evol. Microbiol.">
        <title>Complete genome of a new Firmicutes species belonging to the dominant human colonic microbiota ('Ruminococcus bicirculans') reveals two chromosomes and a selective capacity to utilize plant glucans.</title>
        <authorList>
            <consortium name="NISC Comparative Sequencing Program"/>
            <person name="Wegmann U."/>
            <person name="Louis P."/>
            <person name="Goesmann A."/>
            <person name="Henrissat B."/>
            <person name="Duncan S.H."/>
            <person name="Flint H.J."/>
        </authorList>
    </citation>
    <scope>NUCLEOTIDE SEQUENCE</scope>
    <source>
        <strain evidence="2">CGMCC 1.15287</strain>
    </source>
</reference>
<dbReference type="RefSeq" id="WP_183759967.1">
    <property type="nucleotide sequence ID" value="NZ_BMHZ01000002.1"/>
</dbReference>
<protein>
    <submittedName>
        <fullName evidence="3">Uncharacterized protein</fullName>
    </submittedName>
</protein>
<accession>A0A7W6K9Q5</accession>
<dbReference type="AlphaFoldDB" id="A0A7W6K9Q5"/>
<reference evidence="5" key="2">
    <citation type="journal article" date="2019" name="Int. J. Syst. Evol. Microbiol.">
        <title>The Global Catalogue of Microorganisms (GCM) 10K type strain sequencing project: providing services to taxonomists for standard genome sequencing and annotation.</title>
        <authorList>
            <consortium name="The Broad Institute Genomics Platform"/>
            <consortium name="The Broad Institute Genome Sequencing Center for Infectious Disease"/>
            <person name="Wu L."/>
            <person name="Ma J."/>
        </authorList>
    </citation>
    <scope>NUCLEOTIDE SEQUENCE [LARGE SCALE GENOMIC DNA]</scope>
    <source>
        <strain evidence="5">CGMCC 1.15287</strain>
    </source>
</reference>
<keyword evidence="1" id="KW-0812">Transmembrane</keyword>
<dbReference type="Proteomes" id="UP000642938">
    <property type="component" value="Unassembled WGS sequence"/>
</dbReference>
<keyword evidence="5" id="KW-1185">Reference proteome</keyword>
<feature type="transmembrane region" description="Helical" evidence="1">
    <location>
        <begin position="31"/>
        <end position="51"/>
    </location>
</feature>
<reference evidence="2" key="4">
    <citation type="submission" date="2024-05" db="EMBL/GenBank/DDBJ databases">
        <authorList>
            <person name="Sun Q."/>
            <person name="Zhou Y."/>
        </authorList>
    </citation>
    <scope>NUCLEOTIDE SEQUENCE</scope>
    <source>
        <strain evidence="2">CGMCC 1.15287</strain>
    </source>
</reference>
<organism evidence="3 4">
    <name type="scientific">Pedobacter zeae</name>
    <dbReference type="NCBI Taxonomy" id="1737356"/>
    <lineage>
        <taxon>Bacteria</taxon>
        <taxon>Pseudomonadati</taxon>
        <taxon>Bacteroidota</taxon>
        <taxon>Sphingobacteriia</taxon>
        <taxon>Sphingobacteriales</taxon>
        <taxon>Sphingobacteriaceae</taxon>
        <taxon>Pedobacter</taxon>
    </lineage>
</organism>
<sequence length="101" mass="11445">MKKMAKSDFVKESIPNTRYNKNNYMKACSKWVKRIGLVALIILLLIAGFIFERVSRNDAEKITPDGNFAEVDNHLLHYYKKGNGGPTVVFETAFDPAGHLQ</sequence>
<dbReference type="EMBL" id="BMHZ01000002">
    <property type="protein sequence ID" value="GGH03393.1"/>
    <property type="molecule type" value="Genomic_DNA"/>
</dbReference>
<name>A0A7W6K9Q5_9SPHI</name>
<comment type="caution">
    <text evidence="3">The sequence shown here is derived from an EMBL/GenBank/DDBJ whole genome shotgun (WGS) entry which is preliminary data.</text>
</comment>
<keyword evidence="1" id="KW-0472">Membrane</keyword>
<dbReference type="EMBL" id="JACIEF010000001">
    <property type="protein sequence ID" value="MBB4106730.1"/>
    <property type="molecule type" value="Genomic_DNA"/>
</dbReference>
<evidence type="ECO:0000256" key="1">
    <source>
        <dbReference type="SAM" id="Phobius"/>
    </source>
</evidence>
<reference evidence="3 4" key="3">
    <citation type="submission" date="2020-08" db="EMBL/GenBank/DDBJ databases">
        <title>Genomic Encyclopedia of Type Strains, Phase IV (KMG-IV): sequencing the most valuable type-strain genomes for metagenomic binning, comparative biology and taxonomic classification.</title>
        <authorList>
            <person name="Goeker M."/>
        </authorList>
    </citation>
    <scope>NUCLEOTIDE SEQUENCE [LARGE SCALE GENOMIC DNA]</scope>
    <source>
        <strain evidence="3 4">DSM 100774</strain>
    </source>
</reference>
<evidence type="ECO:0000313" key="2">
    <source>
        <dbReference type="EMBL" id="GGH03393.1"/>
    </source>
</evidence>
<dbReference type="Proteomes" id="UP000532273">
    <property type="component" value="Unassembled WGS sequence"/>
</dbReference>
<gene>
    <name evidence="2" type="ORF">GCM10007422_18430</name>
    <name evidence="3" type="ORF">GGQ60_000690</name>
</gene>
<evidence type="ECO:0000313" key="3">
    <source>
        <dbReference type="EMBL" id="MBB4106730.1"/>
    </source>
</evidence>